<keyword evidence="3" id="KW-1185">Reference proteome</keyword>
<name>W6Q8P2_METBM</name>
<dbReference type="HOGENOM" id="CLU_1025305_0_0_2"/>
<dbReference type="KEGG" id="mbg:BN140_3011"/>
<protein>
    <submittedName>
        <fullName evidence="2">Uncharacterized protein</fullName>
    </submittedName>
</protein>
<dbReference type="AlphaFoldDB" id="W6Q8P2"/>
<dbReference type="Proteomes" id="UP000009007">
    <property type="component" value="Chromosome I"/>
</dbReference>
<evidence type="ECO:0000313" key="3">
    <source>
        <dbReference type="Proteomes" id="UP000009007"/>
    </source>
</evidence>
<organism evidence="2 3">
    <name type="scientific">Methanoculleus bourgensis (strain ATCC 43281 / DSM 3045 / OCM 15 / MS2)</name>
    <name type="common">Methanogenium bourgense</name>
    <dbReference type="NCBI Taxonomy" id="1201294"/>
    <lineage>
        <taxon>Archaea</taxon>
        <taxon>Methanobacteriati</taxon>
        <taxon>Methanobacteriota</taxon>
        <taxon>Stenosarchaea group</taxon>
        <taxon>Methanomicrobia</taxon>
        <taxon>Methanomicrobiales</taxon>
        <taxon>Methanomicrobiaceae</taxon>
        <taxon>Methanoculleus</taxon>
    </lineage>
</organism>
<proteinExistence type="predicted"/>
<gene>
    <name evidence="2" type="ordered locus">BN140_3011</name>
</gene>
<evidence type="ECO:0000256" key="1">
    <source>
        <dbReference type="SAM" id="MobiDB-lite"/>
    </source>
</evidence>
<feature type="compositionally biased region" description="Pro residues" evidence="1">
    <location>
        <begin position="110"/>
        <end position="123"/>
    </location>
</feature>
<dbReference type="EMBL" id="HE964772">
    <property type="protein sequence ID" value="CDM26117.1"/>
    <property type="molecule type" value="Genomic_DNA"/>
</dbReference>
<reference evidence="3" key="1">
    <citation type="journal article" date="2012" name="J. Bacteriol.">
        <title>Complete genome sequence of the hydrogenotrophic, methanogenic archaeon Methanoculleus bourgensis strain MS2T, isolated from a sewage sludge digester.</title>
        <authorList>
            <person name="Maus I."/>
            <person name="Wibberg D."/>
            <person name="Stantscheff R."/>
            <person name="Eikmeyer F.G."/>
            <person name="Seffner A."/>
            <person name="Boelter J."/>
            <person name="Szczepanowski R."/>
            <person name="Blom J."/>
            <person name="Jaenicke S."/>
            <person name="Konig H."/>
            <person name="Puhler A."/>
            <person name="Schluter A."/>
        </authorList>
    </citation>
    <scope>NUCLEOTIDE SEQUENCE [LARGE SCALE GENOMIC DNA]</scope>
    <source>
        <strain evidence="3">ATCC 43281 / DSM 3045 / OCM 15 / MS2</strain>
    </source>
</reference>
<feature type="region of interest" description="Disordered" evidence="1">
    <location>
        <begin position="76"/>
        <end position="139"/>
    </location>
</feature>
<evidence type="ECO:0000313" key="2">
    <source>
        <dbReference type="EMBL" id="CDM26117.1"/>
    </source>
</evidence>
<sequence>MLVPTPGVNFLGLSPGGGPWWLSPWGWGQGRGLVPIGANLPHRCTAFRVGYRRGASSVESPCRFWWTRSIPRLTQAVDRGGHRPGGVGTGEGARPLPAGGGTRRTLLVAPTPPGLRPPPPPPQGAGAVRGDTQGQTLPGHDELLVRTGRTLADCPPTRIQTVFRGGERLTADWPILPQNSLRLLNWAVSSWISIPNVNAYGARPLPARGTTHETPVPGTGQCVVMPGCGAGTRECQDRAKTDRSSLLVSVLVIGNRCTTPHPVEWSAFPLS</sequence>
<accession>W6Q8P2</accession>